<organism evidence="8 9">
    <name type="scientific">Elongatibacter sediminis</name>
    <dbReference type="NCBI Taxonomy" id="3119006"/>
    <lineage>
        <taxon>Bacteria</taxon>
        <taxon>Pseudomonadati</taxon>
        <taxon>Pseudomonadota</taxon>
        <taxon>Gammaproteobacteria</taxon>
        <taxon>Chromatiales</taxon>
        <taxon>Wenzhouxiangellaceae</taxon>
        <taxon>Elongatibacter</taxon>
    </lineage>
</organism>
<comment type="caution">
    <text evidence="8">The sequence shown here is derived from an EMBL/GenBank/DDBJ whole genome shotgun (WGS) entry which is preliminary data.</text>
</comment>
<feature type="transmembrane region" description="Helical" evidence="6">
    <location>
        <begin position="173"/>
        <end position="191"/>
    </location>
</feature>
<keyword evidence="2" id="KW-0813">Transport</keyword>
<keyword evidence="3 6" id="KW-0812">Transmembrane</keyword>
<dbReference type="Gene3D" id="1.20.1720.10">
    <property type="entry name" value="Multidrug resistance protein D"/>
    <property type="match status" value="1"/>
</dbReference>
<dbReference type="Pfam" id="PF07690">
    <property type="entry name" value="MFS_1"/>
    <property type="match status" value="1"/>
</dbReference>
<reference evidence="8 9" key="1">
    <citation type="submission" date="2024-02" db="EMBL/GenBank/DDBJ databases">
        <title>A novel Wenzhouxiangellaceae bacterium, isolated from coastal sediments.</title>
        <authorList>
            <person name="Du Z.-J."/>
            <person name="Ye Y.-Q."/>
            <person name="Zhang X.-Y."/>
        </authorList>
    </citation>
    <scope>NUCLEOTIDE SEQUENCE [LARGE SCALE GENOMIC DNA]</scope>
    <source>
        <strain evidence="8 9">CH-27</strain>
    </source>
</reference>
<dbReference type="PANTHER" id="PTHR23502:SF132">
    <property type="entry name" value="POLYAMINE TRANSPORTER 2-RELATED"/>
    <property type="match status" value="1"/>
</dbReference>
<evidence type="ECO:0000256" key="1">
    <source>
        <dbReference type="ARBA" id="ARBA00004141"/>
    </source>
</evidence>
<dbReference type="PANTHER" id="PTHR23502">
    <property type="entry name" value="MAJOR FACILITATOR SUPERFAMILY"/>
    <property type="match status" value="1"/>
</dbReference>
<dbReference type="InterPro" id="IPR020846">
    <property type="entry name" value="MFS_dom"/>
</dbReference>
<feature type="transmembrane region" description="Helical" evidence="6">
    <location>
        <begin position="56"/>
        <end position="74"/>
    </location>
</feature>
<dbReference type="GO" id="GO:0005886">
    <property type="term" value="C:plasma membrane"/>
    <property type="evidence" value="ECO:0007669"/>
    <property type="project" value="TreeGrafter"/>
</dbReference>
<feature type="transmembrane region" description="Helical" evidence="6">
    <location>
        <begin position="83"/>
        <end position="102"/>
    </location>
</feature>
<evidence type="ECO:0000313" key="8">
    <source>
        <dbReference type="EMBL" id="MEJ8566249.1"/>
    </source>
</evidence>
<feature type="transmembrane region" description="Helical" evidence="6">
    <location>
        <begin position="286"/>
        <end position="304"/>
    </location>
</feature>
<dbReference type="GO" id="GO:1990961">
    <property type="term" value="P:xenobiotic detoxification by transmembrane export across the plasma membrane"/>
    <property type="evidence" value="ECO:0007669"/>
    <property type="project" value="TreeGrafter"/>
</dbReference>
<dbReference type="CDD" id="cd17320">
    <property type="entry name" value="MFS_MdfA_MDR_like"/>
    <property type="match status" value="1"/>
</dbReference>
<keyword evidence="5 6" id="KW-0472">Membrane</keyword>
<protein>
    <submittedName>
        <fullName evidence="8">Multidrug effflux MFS transporter</fullName>
    </submittedName>
</protein>
<feature type="transmembrane region" description="Helical" evidence="6">
    <location>
        <begin position="108"/>
        <end position="129"/>
    </location>
</feature>
<feature type="domain" description="Major facilitator superfamily (MFS) profile" evidence="7">
    <location>
        <begin position="17"/>
        <end position="397"/>
    </location>
</feature>
<evidence type="ECO:0000256" key="3">
    <source>
        <dbReference type="ARBA" id="ARBA00022692"/>
    </source>
</evidence>
<dbReference type="GO" id="GO:0022857">
    <property type="term" value="F:transmembrane transporter activity"/>
    <property type="evidence" value="ECO:0007669"/>
    <property type="project" value="InterPro"/>
</dbReference>
<dbReference type="Proteomes" id="UP001359886">
    <property type="component" value="Unassembled WGS sequence"/>
</dbReference>
<evidence type="ECO:0000256" key="2">
    <source>
        <dbReference type="ARBA" id="ARBA00022448"/>
    </source>
</evidence>
<feature type="transmembrane region" description="Helical" evidence="6">
    <location>
        <begin position="310"/>
        <end position="335"/>
    </location>
</feature>
<feature type="transmembrane region" description="Helical" evidence="6">
    <location>
        <begin position="141"/>
        <end position="167"/>
    </location>
</feature>
<feature type="transmembrane region" description="Helical" evidence="6">
    <location>
        <begin position="347"/>
        <end position="368"/>
    </location>
</feature>
<proteinExistence type="predicted"/>
<feature type="transmembrane region" description="Helical" evidence="6">
    <location>
        <begin position="212"/>
        <end position="235"/>
    </location>
</feature>
<dbReference type="InterPro" id="IPR011701">
    <property type="entry name" value="MFS"/>
</dbReference>
<evidence type="ECO:0000259" key="7">
    <source>
        <dbReference type="PROSITE" id="PS50850"/>
    </source>
</evidence>
<gene>
    <name evidence="8" type="ORF">V3330_01320</name>
</gene>
<evidence type="ECO:0000256" key="6">
    <source>
        <dbReference type="SAM" id="Phobius"/>
    </source>
</evidence>
<dbReference type="RefSeq" id="WP_354693572.1">
    <property type="nucleotide sequence ID" value="NZ_JAZHOG010000001.1"/>
</dbReference>
<keyword evidence="9" id="KW-1185">Reference proteome</keyword>
<dbReference type="InterPro" id="IPR036259">
    <property type="entry name" value="MFS_trans_sf"/>
</dbReference>
<accession>A0AAW9R4U2</accession>
<name>A0AAW9R4U2_9GAMM</name>
<feature type="transmembrane region" description="Helical" evidence="6">
    <location>
        <begin position="374"/>
        <end position="393"/>
    </location>
</feature>
<dbReference type="SUPFAM" id="SSF103473">
    <property type="entry name" value="MFS general substrate transporter"/>
    <property type="match status" value="1"/>
</dbReference>
<comment type="subcellular location">
    <subcellularLocation>
        <location evidence="1">Membrane</location>
        <topology evidence="1">Multi-pass membrane protein</topology>
    </subcellularLocation>
</comment>
<evidence type="ECO:0000256" key="5">
    <source>
        <dbReference type="ARBA" id="ARBA00023136"/>
    </source>
</evidence>
<evidence type="ECO:0000256" key="4">
    <source>
        <dbReference type="ARBA" id="ARBA00022989"/>
    </source>
</evidence>
<keyword evidence="4 6" id="KW-1133">Transmembrane helix</keyword>
<feature type="transmembrane region" description="Helical" evidence="6">
    <location>
        <begin position="255"/>
        <end position="274"/>
    </location>
</feature>
<evidence type="ECO:0000313" key="9">
    <source>
        <dbReference type="Proteomes" id="UP001359886"/>
    </source>
</evidence>
<sequence>MPSKPDTGHPEMRRLRIQFILALAGALSTLSMDFFAPAMPSVTRDFGTTPEAVKTLMTLFLLGYGFGPFIWGALADRIGRRKVMLLGVGGYVLAALGCLLSPTITGLFVFRVAQGFCASSTAIIARAVLRDVYGSKDATKAIAGMFLIMVWVPVLAPIAGGLLSGYFDWRANFFVMMCGASAIWAASFIWLRETRPEDDGANPRGRRWTAVLSHPVFLRHTLTNMFLFGALLFFLSNYSYITEARFGFDSSQNGLLLTVFNATIAGGFYLVWAVAPRLGVDRSIGAGLLTACAGWCAIFAMSVLPEPPLLLILPCVVVASLGTGLVVSLAAGEALTPFTHAAGTASALFVLVQSMGAALLNFVAGSLFEATLPLLASVLALFSVGALLASFGFRTRGSADHAGR</sequence>
<dbReference type="PROSITE" id="PS50850">
    <property type="entry name" value="MFS"/>
    <property type="match status" value="1"/>
</dbReference>
<dbReference type="EMBL" id="JAZHOG010000001">
    <property type="protein sequence ID" value="MEJ8566249.1"/>
    <property type="molecule type" value="Genomic_DNA"/>
</dbReference>
<dbReference type="AlphaFoldDB" id="A0AAW9R4U2"/>